<proteinExistence type="predicted"/>
<feature type="signal peptide" evidence="6">
    <location>
        <begin position="1"/>
        <end position="23"/>
    </location>
</feature>
<keyword evidence="4" id="KW-0408">Iron</keyword>
<reference evidence="7 8" key="1">
    <citation type="submission" date="2019-03" db="EMBL/GenBank/DDBJ databases">
        <title>Genomic Encyclopedia of Archaeal and Bacterial Type Strains, Phase II (KMG-II): from individual species to whole genera.</title>
        <authorList>
            <person name="Goeker M."/>
        </authorList>
    </citation>
    <scope>NUCLEOTIDE SEQUENCE [LARGE SCALE GENOMIC DNA]</scope>
    <source>
        <strain evidence="7 8">ATCC 25309</strain>
    </source>
</reference>
<keyword evidence="6" id="KW-0732">Signal</keyword>
<dbReference type="AlphaFoldDB" id="A0A4R7RK65"/>
<organism evidence="7 8">
    <name type="scientific">Prosthecobacter fusiformis</name>
    <dbReference type="NCBI Taxonomy" id="48464"/>
    <lineage>
        <taxon>Bacteria</taxon>
        <taxon>Pseudomonadati</taxon>
        <taxon>Verrucomicrobiota</taxon>
        <taxon>Verrucomicrobiia</taxon>
        <taxon>Verrucomicrobiales</taxon>
        <taxon>Verrucomicrobiaceae</taxon>
        <taxon>Prosthecobacter</taxon>
    </lineage>
</organism>
<dbReference type="GO" id="GO:0046872">
    <property type="term" value="F:metal ion binding"/>
    <property type="evidence" value="ECO:0007669"/>
    <property type="project" value="UniProtKB-KW"/>
</dbReference>
<sequence length="648" mass="71301">MSASFMKPPLILILAFIVSIASAAEPVRTYDLVVFGGTAPGIVAAVRAAREGLNVALVSRSKHLGGSLPSLGAVETHYAGNRAPLLDEFVAKVKAHYRAKDGEDSDNYRACAGGRMITYEPQVAEAILERMLAAESRIKVYREFTPTKVEKEGKLITAVQFVAMNKSETLRLAARSFMEAGYEGDLMAAAGVKYRVGRESRSEYNEPRAGRVFTHWLTGQHPLAAVEGRLNLVISGATTSDPLPGSTGEGDDNIQSYSYRLCITDDPANRRLLDSPPVGYDRARFAPILLSVEEKARLSLPFHHRFQIYPLQEMVERDHIFHGHALPNRKRSWNATNLTGGGKAYPEADEATRRLIEKQHRDHALGLMWFLQNDPGMPDALRSKAREWGLAKDEFADTDNIPSQLYVREARRLVGRAVFTENDALLSPGLGRAPVHTDSIGITEFSLDSLACTTERLGDSLCDGQLFQMEVSRPGQVPWNSLLPQEYENLVVVTTLSATHVGWGAIRLPPTWMHLAESAAWAIVLANQADIAPAQVSVDQLQQRLAISHVMISFFNDVDVASDDPRVPAAQYFGTKGFFSDYDGRLDDMLTEGEKAAWDGGFEQLKKGILKSIQLAKAVHVAAAKQTPKTKQTRGAALLEMWNALNPQ</sequence>
<evidence type="ECO:0000256" key="3">
    <source>
        <dbReference type="ARBA" id="ARBA00023002"/>
    </source>
</evidence>
<dbReference type="Pfam" id="PF12831">
    <property type="entry name" value="FAD_oxidored"/>
    <property type="match status" value="1"/>
</dbReference>
<protein>
    <submittedName>
        <fullName evidence="7">FAD dependent oxidoreductase</fullName>
    </submittedName>
</protein>
<keyword evidence="5" id="KW-0411">Iron-sulfur</keyword>
<evidence type="ECO:0000313" key="7">
    <source>
        <dbReference type="EMBL" id="TDU64587.1"/>
    </source>
</evidence>
<keyword evidence="3" id="KW-0560">Oxidoreductase</keyword>
<comment type="caution">
    <text evidence="7">The sequence shown here is derived from an EMBL/GenBank/DDBJ whole genome shotgun (WGS) entry which is preliminary data.</text>
</comment>
<dbReference type="InterPro" id="IPR036188">
    <property type="entry name" value="FAD/NAD-bd_sf"/>
</dbReference>
<dbReference type="PANTHER" id="PTHR43498:SF1">
    <property type="entry name" value="COB--COM HETERODISULFIDE REDUCTASE IRON-SULFUR SUBUNIT A"/>
    <property type="match status" value="1"/>
</dbReference>
<evidence type="ECO:0000256" key="5">
    <source>
        <dbReference type="ARBA" id="ARBA00023014"/>
    </source>
</evidence>
<dbReference type="GO" id="GO:0051539">
    <property type="term" value="F:4 iron, 4 sulfur cluster binding"/>
    <property type="evidence" value="ECO:0007669"/>
    <property type="project" value="UniProtKB-KW"/>
</dbReference>
<evidence type="ECO:0000256" key="4">
    <source>
        <dbReference type="ARBA" id="ARBA00023004"/>
    </source>
</evidence>
<dbReference type="OrthoDB" id="175522at2"/>
<dbReference type="Proteomes" id="UP000295662">
    <property type="component" value="Unassembled WGS sequence"/>
</dbReference>
<keyword evidence="2" id="KW-0479">Metal-binding</keyword>
<dbReference type="GO" id="GO:0016491">
    <property type="term" value="F:oxidoreductase activity"/>
    <property type="evidence" value="ECO:0007669"/>
    <property type="project" value="UniProtKB-KW"/>
</dbReference>
<gene>
    <name evidence="7" type="ORF">EI77_04038</name>
</gene>
<evidence type="ECO:0000256" key="2">
    <source>
        <dbReference type="ARBA" id="ARBA00022723"/>
    </source>
</evidence>
<evidence type="ECO:0000256" key="1">
    <source>
        <dbReference type="ARBA" id="ARBA00022485"/>
    </source>
</evidence>
<dbReference type="PANTHER" id="PTHR43498">
    <property type="entry name" value="FERREDOXIN:COB-COM HETERODISULFIDE REDUCTASE SUBUNIT A"/>
    <property type="match status" value="1"/>
</dbReference>
<dbReference type="InterPro" id="IPR039650">
    <property type="entry name" value="HdrA-like"/>
</dbReference>
<name>A0A4R7RK65_9BACT</name>
<evidence type="ECO:0000313" key="8">
    <source>
        <dbReference type="Proteomes" id="UP000295662"/>
    </source>
</evidence>
<dbReference type="PRINTS" id="PR00411">
    <property type="entry name" value="PNDRDTASEI"/>
</dbReference>
<dbReference type="EMBL" id="SOCA01000010">
    <property type="protein sequence ID" value="TDU64587.1"/>
    <property type="molecule type" value="Genomic_DNA"/>
</dbReference>
<keyword evidence="1" id="KW-0004">4Fe-4S</keyword>
<accession>A0A4R7RK65</accession>
<evidence type="ECO:0000256" key="6">
    <source>
        <dbReference type="SAM" id="SignalP"/>
    </source>
</evidence>
<dbReference type="SUPFAM" id="SSF51905">
    <property type="entry name" value="FAD/NAD(P)-binding domain"/>
    <property type="match status" value="1"/>
</dbReference>
<keyword evidence="8" id="KW-1185">Reference proteome</keyword>
<dbReference type="Gene3D" id="3.50.50.60">
    <property type="entry name" value="FAD/NAD(P)-binding domain"/>
    <property type="match status" value="1"/>
</dbReference>
<feature type="chain" id="PRO_5020705234" evidence="6">
    <location>
        <begin position="24"/>
        <end position="648"/>
    </location>
</feature>